<gene>
    <name evidence="1" type="ORF">DF182_23685</name>
</gene>
<dbReference type="InterPro" id="IPR019734">
    <property type="entry name" value="TPR_rpt"/>
</dbReference>
<proteinExistence type="predicted"/>
<dbReference type="InterPro" id="IPR050767">
    <property type="entry name" value="Sel1_AlgK"/>
</dbReference>
<evidence type="ECO:0000313" key="2">
    <source>
        <dbReference type="Proteomes" id="UP000253410"/>
    </source>
</evidence>
<reference evidence="1 2" key="1">
    <citation type="submission" date="2018-05" db="EMBL/GenBank/DDBJ databases">
        <title>Chitinophaga sp. K3CV102501T nov., isolated from isolated from a monsoon evergreen broad-leaved forest soil.</title>
        <authorList>
            <person name="Lv Y."/>
        </authorList>
    </citation>
    <scope>NUCLEOTIDE SEQUENCE [LARGE SCALE GENOMIC DNA]</scope>
    <source>
        <strain evidence="1 2">GDMCC 1.1325</strain>
    </source>
</reference>
<dbReference type="InterPro" id="IPR032774">
    <property type="entry name" value="WG_beta_rep"/>
</dbReference>
<evidence type="ECO:0000313" key="1">
    <source>
        <dbReference type="EMBL" id="RBL89516.1"/>
    </source>
</evidence>
<keyword evidence="2" id="KW-1185">Reference proteome</keyword>
<dbReference type="SMART" id="SM00028">
    <property type="entry name" value="TPR"/>
    <property type="match status" value="3"/>
</dbReference>
<name>A0A365XT17_9BACT</name>
<dbReference type="Pfam" id="PF08238">
    <property type="entry name" value="Sel1"/>
    <property type="match status" value="5"/>
</dbReference>
<dbReference type="AlphaFoldDB" id="A0A365XT17"/>
<accession>A0A365XT17</accession>
<comment type="caution">
    <text evidence="1">The sequence shown here is derived from an EMBL/GenBank/DDBJ whole genome shotgun (WGS) entry which is preliminary data.</text>
</comment>
<dbReference type="Proteomes" id="UP000253410">
    <property type="component" value="Unassembled WGS sequence"/>
</dbReference>
<dbReference type="Pfam" id="PF14903">
    <property type="entry name" value="WG_beta_rep"/>
    <property type="match status" value="1"/>
</dbReference>
<dbReference type="InterPro" id="IPR011990">
    <property type="entry name" value="TPR-like_helical_dom_sf"/>
</dbReference>
<dbReference type="Gene3D" id="1.25.40.10">
    <property type="entry name" value="Tetratricopeptide repeat domain"/>
    <property type="match status" value="3"/>
</dbReference>
<dbReference type="PANTHER" id="PTHR11102">
    <property type="entry name" value="SEL-1-LIKE PROTEIN"/>
    <property type="match status" value="1"/>
</dbReference>
<dbReference type="EMBL" id="QFFJ01000002">
    <property type="protein sequence ID" value="RBL89516.1"/>
    <property type="molecule type" value="Genomic_DNA"/>
</dbReference>
<dbReference type="InterPro" id="IPR006597">
    <property type="entry name" value="Sel1-like"/>
</dbReference>
<dbReference type="PANTHER" id="PTHR11102:SF160">
    <property type="entry name" value="ERAD-ASSOCIATED E3 UBIQUITIN-PROTEIN LIGASE COMPONENT HRD3"/>
    <property type="match status" value="1"/>
</dbReference>
<protein>
    <submittedName>
        <fullName evidence="1">Uncharacterized protein</fullName>
    </submittedName>
</protein>
<dbReference type="SUPFAM" id="SSF81901">
    <property type="entry name" value="HCP-like"/>
    <property type="match status" value="1"/>
</dbReference>
<dbReference type="OrthoDB" id="5464673at2"/>
<sequence length="819" mass="92025">MSYRIYLYNFNNTENHVIPEARENGTLYQLLPVIGGNGNDNLMMMEWKYEFPFFLHPLFAGAPYLGTPLYNGDSGGIYADGPDGIRTLSGFYDFIEQHADILTDDPVNFREQKEKIFSFLDTKARYNSFHLDAWDVFNMDNEPHAEQAAELLSLIQETNACIQAAINANDPTLLNECPDLRKNPYGFKSFREFFSNNVYGYGWEVIQSGYYADDEEEKEDEQQTFTENGMMGLKDTAGNIIIPAGYDEVFVFPGNEALAVVKRDGKYGYVNRQGQPVTDIIFDDAFDAANGVAVVQVNGKEYLIQPGITTPVTGYDEILIIAENPQLYAAGRDGKYAVMDAAGQLKLPFDFHSDMEITYVDGMPLLKAPHLSGVLHFYTPPSFARIGDDNTVRVEWTGTFNHSPLLRTIQEQQQGKKKQQLHGLATTEGQQLLPTVYQEIAPGLEDGVIVRQQGKYGVYSASKGWILEMGFDRINHVYPNAYIIAKDKKEGLYFMGQPLVPPAYQVVISDVIWLGEDKWETLAINTDAAFRIGSDGHITPLTPTDIAAKIGPDERYRYGEKELAMLTALAGDAVPADLLYQKGFEAFEKQQYEEAIRYYKMAAGKGSGEAMNDLGYLYETAEGYIDKTIAFDWYSRGVQAGSPHAANGLANCYQHGNGTAPDIRKALDLYETAAAHHVPHAYYNLAMLYYNGEKVPQDYEKALRHFVYASRFGYDCHSYVGYLFEEKEDYNNAFDAYKSGVKNNDGYCAINLARLYELGLGCKADPRKAISYYIKAAELGEDNAHLELRRLYLYNDVVKDEAKAREHEQLALDAGLDIS</sequence>
<dbReference type="SMART" id="SM00671">
    <property type="entry name" value="SEL1"/>
    <property type="match status" value="5"/>
</dbReference>
<organism evidence="1 2">
    <name type="scientific">Chitinophaga flava</name>
    <dbReference type="NCBI Taxonomy" id="2259036"/>
    <lineage>
        <taxon>Bacteria</taxon>
        <taxon>Pseudomonadati</taxon>
        <taxon>Bacteroidota</taxon>
        <taxon>Chitinophagia</taxon>
        <taxon>Chitinophagales</taxon>
        <taxon>Chitinophagaceae</taxon>
        <taxon>Chitinophaga</taxon>
    </lineage>
</organism>
<dbReference type="RefSeq" id="WP_113618262.1">
    <property type="nucleotide sequence ID" value="NZ_QFFJ01000002.1"/>
</dbReference>